<dbReference type="GO" id="GO:0016020">
    <property type="term" value="C:membrane"/>
    <property type="evidence" value="ECO:0007669"/>
    <property type="project" value="UniProtKB-SubCell"/>
</dbReference>
<dbReference type="GO" id="GO:0006493">
    <property type="term" value="P:protein O-linked glycosylation"/>
    <property type="evidence" value="ECO:0007669"/>
    <property type="project" value="TreeGrafter"/>
</dbReference>
<keyword evidence="3" id="KW-0328">Glycosyltransferase</keyword>
<dbReference type="eggNOG" id="ENOG502RZ48">
    <property type="taxonomic scope" value="Eukaryota"/>
</dbReference>
<keyword evidence="7" id="KW-1133">Transmembrane helix</keyword>
<dbReference type="SUPFAM" id="SSF53448">
    <property type="entry name" value="Nucleotide-diphospho-sugar transferases"/>
    <property type="match status" value="1"/>
</dbReference>
<keyword evidence="9" id="KW-0325">Glycoprotein</keyword>
<proteinExistence type="inferred from homology"/>
<evidence type="ECO:0000313" key="11">
    <source>
        <dbReference type="Proteomes" id="UP000005220"/>
    </source>
</evidence>
<organism evidence="10 11">
    <name type="scientific">Kazachstania africana (strain ATCC 22294 / BCRC 22015 / CBS 2517 / CECT 1963 / NBRC 1671 / NRRL Y-8276)</name>
    <name type="common">Yeast</name>
    <name type="synonym">Kluyveromyces africanus</name>
    <dbReference type="NCBI Taxonomy" id="1071382"/>
    <lineage>
        <taxon>Eukaryota</taxon>
        <taxon>Fungi</taxon>
        <taxon>Dikarya</taxon>
        <taxon>Ascomycota</taxon>
        <taxon>Saccharomycotina</taxon>
        <taxon>Saccharomycetes</taxon>
        <taxon>Saccharomycetales</taxon>
        <taxon>Saccharomycetaceae</taxon>
        <taxon>Kazachstania</taxon>
    </lineage>
</organism>
<dbReference type="PANTHER" id="PTHR31392">
    <property type="entry name" value="ALPHA-1,3-MANNOSYLTRANSFERASE MNN1-RELATED"/>
    <property type="match status" value="1"/>
</dbReference>
<evidence type="ECO:0000256" key="7">
    <source>
        <dbReference type="ARBA" id="ARBA00022989"/>
    </source>
</evidence>
<dbReference type="EMBL" id="HE650831">
    <property type="protein sequence ID" value="CCF60480.1"/>
    <property type="molecule type" value="Genomic_DNA"/>
</dbReference>
<protein>
    <recommendedName>
        <fullName evidence="12">Alpha-1,3-mannosyltransferase</fullName>
    </recommendedName>
</protein>
<dbReference type="OrthoDB" id="430354at2759"/>
<keyword evidence="5" id="KW-0812">Transmembrane</keyword>
<name>H2B1I0_KAZAF</name>
<evidence type="ECO:0000256" key="6">
    <source>
        <dbReference type="ARBA" id="ARBA00022968"/>
    </source>
</evidence>
<keyword evidence="4" id="KW-0808">Transferase</keyword>
<evidence type="ECO:0000256" key="2">
    <source>
        <dbReference type="ARBA" id="ARBA00009105"/>
    </source>
</evidence>
<reference evidence="10 11" key="1">
    <citation type="journal article" date="2011" name="Proc. Natl. Acad. Sci. U.S.A.">
        <title>Evolutionary erosion of yeast sex chromosomes by mating-type switching accidents.</title>
        <authorList>
            <person name="Gordon J.L."/>
            <person name="Armisen D."/>
            <person name="Proux-Wera E."/>
            <person name="Oheigeartaigh S.S."/>
            <person name="Byrne K.P."/>
            <person name="Wolfe K.H."/>
        </authorList>
    </citation>
    <scope>NUCLEOTIDE SEQUENCE [LARGE SCALE GENOMIC DNA]</scope>
    <source>
        <strain evidence="11">ATCC 22294 / BCRC 22015 / CBS 2517 / CECT 1963 / NBRC 1671 / NRRL Y-8276</strain>
    </source>
</reference>
<dbReference type="GeneID" id="13886669"/>
<dbReference type="HOGENOM" id="CLU_015387_1_0_1"/>
<comment type="similarity">
    <text evidence="2">Belongs to the MNN1/MNT family.</text>
</comment>
<evidence type="ECO:0000256" key="9">
    <source>
        <dbReference type="ARBA" id="ARBA00023180"/>
    </source>
</evidence>
<evidence type="ECO:0000256" key="5">
    <source>
        <dbReference type="ARBA" id="ARBA00022692"/>
    </source>
</evidence>
<dbReference type="KEGG" id="kaf:KAFR_0K01260"/>
<dbReference type="STRING" id="1071382.H2B1I0"/>
<keyword evidence="11" id="KW-1185">Reference proteome</keyword>
<accession>H2B1I0</accession>
<evidence type="ECO:0000256" key="8">
    <source>
        <dbReference type="ARBA" id="ARBA00023136"/>
    </source>
</evidence>
<dbReference type="RefSeq" id="XP_003959615.1">
    <property type="nucleotide sequence ID" value="XM_003959566.1"/>
</dbReference>
<dbReference type="Proteomes" id="UP000005220">
    <property type="component" value="Chromosome 11"/>
</dbReference>
<dbReference type="Pfam" id="PF11051">
    <property type="entry name" value="Mannosyl_trans3"/>
    <property type="match status" value="1"/>
</dbReference>
<evidence type="ECO:0000313" key="10">
    <source>
        <dbReference type="EMBL" id="CCF60480.1"/>
    </source>
</evidence>
<keyword evidence="8" id="KW-0472">Membrane</keyword>
<evidence type="ECO:0000256" key="3">
    <source>
        <dbReference type="ARBA" id="ARBA00022676"/>
    </source>
</evidence>
<gene>
    <name evidence="10" type="primary">KAFR0K01260</name>
    <name evidence="10" type="ORF">KAFR_0K01260</name>
</gene>
<dbReference type="PANTHER" id="PTHR31392:SF1">
    <property type="entry name" value="ALPHA-1,3-MANNOSYLTRANSFERASE MNN1-RELATED"/>
    <property type="match status" value="1"/>
</dbReference>
<dbReference type="InParanoid" id="H2B1I0"/>
<comment type="subcellular location">
    <subcellularLocation>
        <location evidence="1">Membrane</location>
        <topology evidence="1">Single-pass type II membrane protein</topology>
    </subcellularLocation>
</comment>
<evidence type="ECO:0000256" key="4">
    <source>
        <dbReference type="ARBA" id="ARBA00022679"/>
    </source>
</evidence>
<sequence length="628" mass="73269">MVLHKMKRSFLRRFCILLSVILIVTTVSQQLYGYGTSQMSIEGNDDLMNPTDKLEYRDALSKSPFRLLYHKIDGLLRKTELDSDIDISQNERALLSSWDQGNKLNQCKLLFSSVYESESLNWSNQQLFEESENYEGYDVSPSLISERMRIYNYCILQSMLNVKDLFDFDFFKQKNIDAWDYQVRMFPFLRQDFDKENQYLYPEIFDISNNEMVSKPKLKLTPLEFNRDFWRQYKTLAKGKGIVTTLHSKELDFFYRQLKVLQKLDNKLPIYIVSSDGDITDNHKNELFTQVKETTQQVYVVGCSQILNPSFSQKHLKSFLNKWVAILFNPLEEVIFMDADAVPLISVEDYFKYEDYKESGLYVFKDRVMPHKLATERCIAMLHFVEPSAEENSLLGENSMVSTCKSVKTIKKTLMAKGVYDNFFEKAHLHQVDSGLVILNRKKKLNAMLMSFLLHLLPETQVCFHGDKELFWIGPLFMDEPFSVHPTDPGLAGQIFVRNNENEVQNQICSSQIVHSDLNHNILWVNGGLKVCKVRDSEVNDFSSFPDYFRQRYKDENNLKSLYNAPLYFEGLIIPNPSSSPWFQTRECSMFAYCSTVSIGNEGNKDTFIRFNHDQSERYNSIAALWSS</sequence>
<evidence type="ECO:0008006" key="12">
    <source>
        <dbReference type="Google" id="ProtNLM"/>
    </source>
</evidence>
<evidence type="ECO:0000256" key="1">
    <source>
        <dbReference type="ARBA" id="ARBA00004606"/>
    </source>
</evidence>
<dbReference type="InterPro" id="IPR029044">
    <property type="entry name" value="Nucleotide-diphossugar_trans"/>
</dbReference>
<dbReference type="GO" id="GO:0005794">
    <property type="term" value="C:Golgi apparatus"/>
    <property type="evidence" value="ECO:0007669"/>
    <property type="project" value="TreeGrafter"/>
</dbReference>
<keyword evidence="6" id="KW-0735">Signal-anchor</keyword>
<dbReference type="AlphaFoldDB" id="H2B1I0"/>
<dbReference type="GO" id="GO:0000033">
    <property type="term" value="F:alpha-1,3-mannosyltransferase activity"/>
    <property type="evidence" value="ECO:0007669"/>
    <property type="project" value="TreeGrafter"/>
</dbReference>
<dbReference type="InterPro" id="IPR022751">
    <property type="entry name" value="Alpha_mannosyltransferase"/>
</dbReference>